<evidence type="ECO:0000313" key="1">
    <source>
        <dbReference type="EMBL" id="POR04040.1"/>
    </source>
</evidence>
<dbReference type="AlphaFoldDB" id="A0A2S4JX14"/>
<proteinExistence type="predicted"/>
<keyword evidence="2" id="KW-1185">Reference proteome</keyword>
<sequence length="604" mass="69958">MAKIAKWIEDQKPVLDENLTSQELKRIYTDLTGHPVKGKKHEVIEQLLEFLSFDDSPKAFQAWFRSLPAYLQASLEKAAFRDYITVREIPQLQEVELFESHGPYVTRNTINPSLAMELFSPCTDAFIGLKRGFREIFMHWLPKPAEFPLQPAQDQSPDDVWSNEPALGETLPLLLKALDTFLLEQDDLEKVCRKGLNKSQIKSLRALCAQKPFPRGQKIGMDPINVLARFLPYFDWDTPARPEQIHDRIKQLVNNFFASCLPEQPYPRRFYKHSGMYEYDVVTSHMSRISGRQVYSNQVWFFPPSRHYFHTILMTIAETQQWQNMEEALLSLEMQNLTTSPLPESVWETLRYRAEAISIEKHHLSTSRYYAGYIYPQEIFSRVLLDKPCMKSYCYLMATLGVLEITEKEPDLPVQRQSKHLPVSPCDAINAIRVTDFGRWCLGLTQERPATRKIVFEALADKDLLLVTLKGTSLERRIFLDDIGEKLGEDRYRITPGSFIGKCTSTTDIRERITRFYDLIDPEPAPHWEAFFDDLLSRSHAFSSYTEGILFSLPDDPELRRLLSSDQKLSSLAFRAEQGRLAVPKQQVQKFLKLLRDAGYLPPF</sequence>
<dbReference type="EMBL" id="LPWH01000050">
    <property type="protein sequence ID" value="POR04040.1"/>
    <property type="molecule type" value="Genomic_DNA"/>
</dbReference>
<dbReference type="Proteomes" id="UP000237350">
    <property type="component" value="Unassembled WGS sequence"/>
</dbReference>
<dbReference type="OrthoDB" id="443235at2"/>
<comment type="caution">
    <text evidence="1">The sequence shown here is derived from an EMBL/GenBank/DDBJ whole genome shotgun (WGS) entry which is preliminary data.</text>
</comment>
<gene>
    <name evidence="1" type="ORF">AU468_04295</name>
</gene>
<dbReference type="RefSeq" id="WP_103679657.1">
    <property type="nucleotide sequence ID" value="NZ_LPWH01000050.1"/>
</dbReference>
<accession>A0A2S4JX14</accession>
<reference evidence="2" key="1">
    <citation type="submission" date="2015-12" db="EMBL/GenBank/DDBJ databases">
        <authorList>
            <person name="Lodha T.D."/>
            <person name="Chintalapati S."/>
            <person name="Chintalapati V.R."/>
            <person name="Sravanthi T."/>
        </authorList>
    </citation>
    <scope>NUCLEOTIDE SEQUENCE [LARGE SCALE GENOMIC DNA]</scope>
    <source>
        <strain evidence="2">JC133</strain>
    </source>
</reference>
<name>A0A2S4JX14_9SPIO</name>
<organism evidence="1 2">
    <name type="scientific">Alkalispirochaeta sphaeroplastigenens</name>
    <dbReference type="NCBI Taxonomy" id="1187066"/>
    <lineage>
        <taxon>Bacteria</taxon>
        <taxon>Pseudomonadati</taxon>
        <taxon>Spirochaetota</taxon>
        <taxon>Spirochaetia</taxon>
        <taxon>Spirochaetales</taxon>
        <taxon>Spirochaetaceae</taxon>
        <taxon>Alkalispirochaeta</taxon>
    </lineage>
</organism>
<evidence type="ECO:0000313" key="2">
    <source>
        <dbReference type="Proteomes" id="UP000237350"/>
    </source>
</evidence>
<protein>
    <submittedName>
        <fullName evidence="1">Uncharacterized protein</fullName>
    </submittedName>
</protein>